<evidence type="ECO:0000256" key="1">
    <source>
        <dbReference type="SAM" id="Coils"/>
    </source>
</evidence>
<evidence type="ECO:0008006" key="5">
    <source>
        <dbReference type="Google" id="ProtNLM"/>
    </source>
</evidence>
<evidence type="ECO:0000313" key="4">
    <source>
        <dbReference type="Proteomes" id="UP000887226"/>
    </source>
</evidence>
<proteinExistence type="predicted"/>
<feature type="region of interest" description="Disordered" evidence="2">
    <location>
        <begin position="37"/>
        <end position="140"/>
    </location>
</feature>
<feature type="region of interest" description="Disordered" evidence="2">
    <location>
        <begin position="433"/>
        <end position="487"/>
    </location>
</feature>
<dbReference type="OrthoDB" id="72441at2759"/>
<dbReference type="Proteomes" id="UP000887226">
    <property type="component" value="Unassembled WGS sequence"/>
</dbReference>
<protein>
    <recommendedName>
        <fullName evidence="5">Peroxin/Ferlin domain-containing protein</fullName>
    </recommendedName>
</protein>
<evidence type="ECO:0000256" key="2">
    <source>
        <dbReference type="SAM" id="MobiDB-lite"/>
    </source>
</evidence>
<gene>
    <name evidence="3" type="ORF">BJ878DRAFT_521478</name>
</gene>
<keyword evidence="4" id="KW-1185">Reference proteome</keyword>
<feature type="compositionally biased region" description="Basic and acidic residues" evidence="2">
    <location>
        <begin position="71"/>
        <end position="80"/>
    </location>
</feature>
<name>A0A9P8CC64_9HELO</name>
<dbReference type="AlphaFoldDB" id="A0A9P8CC64"/>
<sequence length="487" mass="55688">MSSHRISFRGHFRKTIEATAYDHYVEYVSITGDSVCAARPTSTSSRAHNDDRAISPAIRTPSRQDSLAPLRKSEAKERRSQQLNGQYRVEEEGAQHNGTVEMEVAGATSTERGVSNGEERGRPRSSASKQAKAHEEDPDEITEVLWENERGLVLCCCFPMFSSAALGNLDPAKWTDVNHNRSTKDPSNINEVPDPTWEWVDATWRSVMDDGKDDQGWEYSFMFFRKFQWHKHSKWWNSFVRRRAWTRKRRRIHHYENNQMRPEITGQDRDYDLIHRATRSRSRSLGRTYKLDPRPFSVISVEGKANPMKGDIKDIPHLLLALKHMLKTGERVKAVENFIRNSSDDSYDDIKTRMAEMMDYILFQSSRRLLLSDLLETLEEAAEQHKDTDDKEDVVSPAQKRLKKLEAALRAADAEVRKLQFWLTIKDMAERGETSAAVGGPGWKKEGWSGVDDSGPKDVLSGYESKHGQKPSKSAMLAYKGKGKPTK</sequence>
<feature type="coiled-coil region" evidence="1">
    <location>
        <begin position="371"/>
        <end position="415"/>
    </location>
</feature>
<reference evidence="3" key="1">
    <citation type="journal article" date="2021" name="IMA Fungus">
        <title>Genomic characterization of three marine fungi, including Emericellopsis atlantica sp. nov. with signatures of a generalist lifestyle and marine biomass degradation.</title>
        <authorList>
            <person name="Hagestad O.C."/>
            <person name="Hou L."/>
            <person name="Andersen J.H."/>
            <person name="Hansen E.H."/>
            <person name="Altermark B."/>
            <person name="Li C."/>
            <person name="Kuhnert E."/>
            <person name="Cox R.J."/>
            <person name="Crous P.W."/>
            <person name="Spatafora J.W."/>
            <person name="Lail K."/>
            <person name="Amirebrahimi M."/>
            <person name="Lipzen A."/>
            <person name="Pangilinan J."/>
            <person name="Andreopoulos W."/>
            <person name="Hayes R.D."/>
            <person name="Ng V."/>
            <person name="Grigoriev I.V."/>
            <person name="Jackson S.A."/>
            <person name="Sutton T.D.S."/>
            <person name="Dobson A.D.W."/>
            <person name="Rama T."/>
        </authorList>
    </citation>
    <scope>NUCLEOTIDE SEQUENCE</scope>
    <source>
        <strain evidence="3">TRa3180A</strain>
    </source>
</reference>
<accession>A0A9P8CC64</accession>
<comment type="caution">
    <text evidence="3">The sequence shown here is derived from an EMBL/GenBank/DDBJ whole genome shotgun (WGS) entry which is preliminary data.</text>
</comment>
<organism evidence="3 4">
    <name type="scientific">Calycina marina</name>
    <dbReference type="NCBI Taxonomy" id="1763456"/>
    <lineage>
        <taxon>Eukaryota</taxon>
        <taxon>Fungi</taxon>
        <taxon>Dikarya</taxon>
        <taxon>Ascomycota</taxon>
        <taxon>Pezizomycotina</taxon>
        <taxon>Leotiomycetes</taxon>
        <taxon>Helotiales</taxon>
        <taxon>Pezizellaceae</taxon>
        <taxon>Calycina</taxon>
    </lineage>
</organism>
<dbReference type="EMBL" id="MU254236">
    <property type="protein sequence ID" value="KAG9241290.1"/>
    <property type="molecule type" value="Genomic_DNA"/>
</dbReference>
<keyword evidence="1" id="KW-0175">Coiled coil</keyword>
<evidence type="ECO:0000313" key="3">
    <source>
        <dbReference type="EMBL" id="KAG9241290.1"/>
    </source>
</evidence>